<feature type="domain" description="DYW" evidence="4">
    <location>
        <begin position="346"/>
        <end position="408"/>
    </location>
</feature>
<evidence type="ECO:0000313" key="5">
    <source>
        <dbReference type="EMBL" id="SPC93207.1"/>
    </source>
</evidence>
<dbReference type="Pfam" id="PF01535">
    <property type="entry name" value="PPR"/>
    <property type="match status" value="4"/>
</dbReference>
<evidence type="ECO:0000259" key="4">
    <source>
        <dbReference type="Pfam" id="PF14432"/>
    </source>
</evidence>
<dbReference type="EMBL" id="OIVN01001371">
    <property type="protein sequence ID" value="SPC93207.1"/>
    <property type="molecule type" value="Genomic_DNA"/>
</dbReference>
<gene>
    <name evidence="5" type="ORF">FSB_LOCUS21089</name>
</gene>
<accession>A0A2N9FR59</accession>
<name>A0A2N9FR59_FAGSY</name>
<organism evidence="5">
    <name type="scientific">Fagus sylvatica</name>
    <name type="common">Beechnut</name>
    <dbReference type="NCBI Taxonomy" id="28930"/>
    <lineage>
        <taxon>Eukaryota</taxon>
        <taxon>Viridiplantae</taxon>
        <taxon>Streptophyta</taxon>
        <taxon>Embryophyta</taxon>
        <taxon>Tracheophyta</taxon>
        <taxon>Spermatophyta</taxon>
        <taxon>Magnoliopsida</taxon>
        <taxon>eudicotyledons</taxon>
        <taxon>Gunneridae</taxon>
        <taxon>Pentapetalae</taxon>
        <taxon>rosids</taxon>
        <taxon>fabids</taxon>
        <taxon>Fagales</taxon>
        <taxon>Fagaceae</taxon>
        <taxon>Fagus</taxon>
    </lineage>
</organism>
<feature type="repeat" description="PPR" evidence="3">
    <location>
        <begin position="147"/>
        <end position="181"/>
    </location>
</feature>
<dbReference type="InterPro" id="IPR002885">
    <property type="entry name" value="PPR_rpt"/>
</dbReference>
<dbReference type="InterPro" id="IPR046960">
    <property type="entry name" value="PPR_At4g14850-like_plant"/>
</dbReference>
<dbReference type="GO" id="GO:0008270">
    <property type="term" value="F:zinc ion binding"/>
    <property type="evidence" value="ECO:0007669"/>
    <property type="project" value="InterPro"/>
</dbReference>
<dbReference type="PROSITE" id="PS51375">
    <property type="entry name" value="PPR"/>
    <property type="match status" value="1"/>
</dbReference>
<evidence type="ECO:0000256" key="3">
    <source>
        <dbReference type="PROSITE-ProRule" id="PRU00708"/>
    </source>
</evidence>
<dbReference type="GO" id="GO:0009451">
    <property type="term" value="P:RNA modification"/>
    <property type="evidence" value="ECO:0007669"/>
    <property type="project" value="InterPro"/>
</dbReference>
<dbReference type="PANTHER" id="PTHR47926">
    <property type="entry name" value="PENTATRICOPEPTIDE REPEAT-CONTAINING PROTEIN"/>
    <property type="match status" value="1"/>
</dbReference>
<sequence length="516" mass="57766">MHEMRFLFDEFTLGSVLRGCAGLRSLHAGRQVHAYVMKCGFEFNLIVGSSLAHMYMKSGSLEEGEKVIKSMPIRNVVAWNTLIAGKAQNGSCSELATLGQGQQIHAEAIKAGASSVVAVISSLISMYSRCGCLEDSLKAFLECEQMDVVLWSAMITAYGFHGRGEEAIKLFECMEQEDHCGLKEKGIEFFDTMVKEYGLKPSLAHYTCVVDLLGRSGCLEEAEDMIRSMPIKADAIIWKTLLSACKIHKNADMAKRIAEEVIRLYPQDSAPYVLLSNIHASAKRWQDVSEVRKAMRDRKIKKEPGISWLEVKNQIYQFCIGDKSHPKSVEIDLYLKELTLEMKLRGYVPDTAAVLHDMDNEEKEYNLAHHSEKLAIAFALMNTPAGVPIRVMKNLRVCSDCHVAINYHAITSIMLLLVLTSEELLLLYWCIMSLGIPKHCGHTDWQQVRSLAILTQYLRRESLYFMETSALDATNVENASTEVLTQIYWIVSKRAIEAADNGTASTVPSSGQTMKN</sequence>
<dbReference type="InterPro" id="IPR032867">
    <property type="entry name" value="DYW_dom"/>
</dbReference>
<dbReference type="NCBIfam" id="TIGR00756">
    <property type="entry name" value="PPR"/>
    <property type="match status" value="1"/>
</dbReference>
<dbReference type="PANTHER" id="PTHR47926:SF409">
    <property type="entry name" value="DYW DOMAIN-CONTAINING PROTEIN"/>
    <property type="match status" value="1"/>
</dbReference>
<protein>
    <recommendedName>
        <fullName evidence="4">DYW domain-containing protein</fullName>
    </recommendedName>
</protein>
<dbReference type="GO" id="GO:0003723">
    <property type="term" value="F:RNA binding"/>
    <property type="evidence" value="ECO:0007669"/>
    <property type="project" value="InterPro"/>
</dbReference>
<reference evidence="5" key="1">
    <citation type="submission" date="2018-02" db="EMBL/GenBank/DDBJ databases">
        <authorList>
            <person name="Cohen D.B."/>
            <person name="Kent A.D."/>
        </authorList>
    </citation>
    <scope>NUCLEOTIDE SEQUENCE</scope>
</reference>
<proteinExistence type="inferred from homology"/>
<dbReference type="AlphaFoldDB" id="A0A2N9FR59"/>
<dbReference type="Gene3D" id="1.25.40.10">
    <property type="entry name" value="Tetratricopeptide repeat domain"/>
    <property type="match status" value="3"/>
</dbReference>
<comment type="similarity">
    <text evidence="1">Belongs to the PPR family. PCMP-H subfamily.</text>
</comment>
<evidence type="ECO:0000256" key="1">
    <source>
        <dbReference type="ARBA" id="ARBA00006643"/>
    </source>
</evidence>
<keyword evidence="2" id="KW-0677">Repeat</keyword>
<evidence type="ECO:0000256" key="2">
    <source>
        <dbReference type="ARBA" id="ARBA00022737"/>
    </source>
</evidence>
<dbReference type="Pfam" id="PF14432">
    <property type="entry name" value="DYW_deaminase"/>
    <property type="match status" value="1"/>
</dbReference>
<dbReference type="InterPro" id="IPR011990">
    <property type="entry name" value="TPR-like_helical_dom_sf"/>
</dbReference>
<dbReference type="InterPro" id="IPR046848">
    <property type="entry name" value="E_motif"/>
</dbReference>
<dbReference type="FunFam" id="1.25.40.10:FF:000090">
    <property type="entry name" value="Pentatricopeptide repeat-containing protein, chloroplastic"/>
    <property type="match status" value="1"/>
</dbReference>
<dbReference type="Pfam" id="PF20431">
    <property type="entry name" value="E_motif"/>
    <property type="match status" value="1"/>
</dbReference>